<dbReference type="SUPFAM" id="SSF56112">
    <property type="entry name" value="Protein kinase-like (PK-like)"/>
    <property type="match status" value="1"/>
</dbReference>
<keyword evidence="2" id="KW-0808">Transferase</keyword>
<name>A0A8X8Z1E3_SALSN</name>
<dbReference type="GO" id="GO:0004713">
    <property type="term" value="F:protein tyrosine kinase activity"/>
    <property type="evidence" value="ECO:0007669"/>
    <property type="project" value="InterPro"/>
</dbReference>
<evidence type="ECO:0000256" key="5">
    <source>
        <dbReference type="ARBA" id="ARBA00022777"/>
    </source>
</evidence>
<evidence type="ECO:0000256" key="7">
    <source>
        <dbReference type="ARBA" id="ARBA00023157"/>
    </source>
</evidence>
<evidence type="ECO:0000259" key="8">
    <source>
        <dbReference type="PROSITE" id="PS50011"/>
    </source>
</evidence>
<evidence type="ECO:0000313" key="10">
    <source>
        <dbReference type="Proteomes" id="UP000298416"/>
    </source>
</evidence>
<keyword evidence="7" id="KW-1015">Disulfide bond</keyword>
<keyword evidence="3" id="KW-0732">Signal</keyword>
<dbReference type="Gene3D" id="1.10.510.10">
    <property type="entry name" value="Transferase(Phosphotransferase) domain 1"/>
    <property type="match status" value="2"/>
</dbReference>
<dbReference type="InterPro" id="IPR000858">
    <property type="entry name" value="S_locus_glycoprot_dom"/>
</dbReference>
<dbReference type="PANTHER" id="PTHR27002">
    <property type="entry name" value="RECEPTOR-LIKE SERINE/THREONINE-PROTEIN KINASE SD1-8"/>
    <property type="match status" value="1"/>
</dbReference>
<gene>
    <name evidence="9" type="ORF">SASPL_152579</name>
</gene>
<dbReference type="GO" id="GO:0004674">
    <property type="term" value="F:protein serine/threonine kinase activity"/>
    <property type="evidence" value="ECO:0007669"/>
    <property type="project" value="UniProtKB-KW"/>
</dbReference>
<evidence type="ECO:0000256" key="6">
    <source>
        <dbReference type="ARBA" id="ARBA00022840"/>
    </source>
</evidence>
<dbReference type="SMART" id="SM00219">
    <property type="entry name" value="TyrKc"/>
    <property type="match status" value="1"/>
</dbReference>
<dbReference type="InterPro" id="IPR011009">
    <property type="entry name" value="Kinase-like_dom_sf"/>
</dbReference>
<feature type="domain" description="Protein kinase" evidence="8">
    <location>
        <begin position="1"/>
        <end position="309"/>
    </location>
</feature>
<reference evidence="9" key="2">
    <citation type="submission" date="2020-08" db="EMBL/GenBank/DDBJ databases">
        <title>Plant Genome Project.</title>
        <authorList>
            <person name="Zhang R.-G."/>
        </authorList>
    </citation>
    <scope>NUCLEOTIDE SEQUENCE</scope>
    <source>
        <strain evidence="9">Huo1</strain>
        <tissue evidence="9">Leaf</tissue>
    </source>
</reference>
<evidence type="ECO:0000256" key="2">
    <source>
        <dbReference type="ARBA" id="ARBA00022679"/>
    </source>
</evidence>
<evidence type="ECO:0000256" key="4">
    <source>
        <dbReference type="ARBA" id="ARBA00022741"/>
    </source>
</evidence>
<keyword evidence="1" id="KW-0723">Serine/threonine-protein kinase</keyword>
<protein>
    <recommendedName>
        <fullName evidence="8">Protein kinase domain-containing protein</fullName>
    </recommendedName>
</protein>
<dbReference type="GO" id="GO:0005524">
    <property type="term" value="F:ATP binding"/>
    <property type="evidence" value="ECO:0007669"/>
    <property type="project" value="UniProtKB-KW"/>
</dbReference>
<dbReference type="EMBL" id="PNBA02000021">
    <property type="protein sequence ID" value="KAG6387392.1"/>
    <property type="molecule type" value="Genomic_DNA"/>
</dbReference>
<dbReference type="PROSITE" id="PS50011">
    <property type="entry name" value="PROTEIN_KINASE_DOM"/>
    <property type="match status" value="1"/>
</dbReference>
<dbReference type="Pfam" id="PF07714">
    <property type="entry name" value="PK_Tyr_Ser-Thr"/>
    <property type="match status" value="1"/>
</dbReference>
<comment type="caution">
    <text evidence="9">The sequence shown here is derived from an EMBL/GenBank/DDBJ whole genome shotgun (WGS) entry which is preliminary data.</text>
</comment>
<keyword evidence="5" id="KW-0418">Kinase</keyword>
<proteinExistence type="predicted"/>
<keyword evidence="6" id="KW-0067">ATP-binding</keyword>
<dbReference type="Proteomes" id="UP000298416">
    <property type="component" value="Unassembled WGS sequence"/>
</dbReference>
<dbReference type="InterPro" id="IPR000719">
    <property type="entry name" value="Prot_kinase_dom"/>
</dbReference>
<reference evidence="9" key="1">
    <citation type="submission" date="2018-01" db="EMBL/GenBank/DDBJ databases">
        <authorList>
            <person name="Mao J.F."/>
        </authorList>
    </citation>
    <scope>NUCLEOTIDE SEQUENCE</scope>
    <source>
        <strain evidence="9">Huo1</strain>
        <tissue evidence="9">Leaf</tissue>
    </source>
</reference>
<evidence type="ECO:0000313" key="9">
    <source>
        <dbReference type="EMBL" id="KAG6387392.1"/>
    </source>
</evidence>
<sequence length="309" mass="35179">MKIDNHGLPEILILEGTRKRFRCGKWNGLYFNGIPRFYGAFPSAEYIFEQGRLVSMWRPYHSSVIMRTSIDAFGAIQQYMMSPRKDKWNLMFTFPRDQCDEYGSCGPNGICTVEKEQRIRPLNCESGDGFVEVKGVKHHDMLTYWLNTSMSLDDCKAENAIDQTGNYWGSNKPQHNMIRVGGFGPVYKDSLSTGQEIAVKRLSKSSGQGLEEFKNEVLLITKLQHINLVKLLDFGLARTFEEDQSLSRTKRVGGTYGYMAPEYAFHGKFSVKSDVYSFGVVVLEIISMVAIEREKDNGSDGQMFEGNMR</sequence>
<accession>A0A8X8Z1E3</accession>
<keyword evidence="10" id="KW-1185">Reference proteome</keyword>
<dbReference type="GO" id="GO:0048544">
    <property type="term" value="P:recognition of pollen"/>
    <property type="evidence" value="ECO:0007669"/>
    <property type="project" value="InterPro"/>
</dbReference>
<evidence type="ECO:0000256" key="1">
    <source>
        <dbReference type="ARBA" id="ARBA00022527"/>
    </source>
</evidence>
<dbReference type="PANTHER" id="PTHR27002:SF214">
    <property type="entry name" value="RECEPTOR-LIKE SERINE_THREONINE-PROTEIN KINASE"/>
    <property type="match status" value="1"/>
</dbReference>
<organism evidence="9">
    <name type="scientific">Salvia splendens</name>
    <name type="common">Scarlet sage</name>
    <dbReference type="NCBI Taxonomy" id="180675"/>
    <lineage>
        <taxon>Eukaryota</taxon>
        <taxon>Viridiplantae</taxon>
        <taxon>Streptophyta</taxon>
        <taxon>Embryophyta</taxon>
        <taxon>Tracheophyta</taxon>
        <taxon>Spermatophyta</taxon>
        <taxon>Magnoliopsida</taxon>
        <taxon>eudicotyledons</taxon>
        <taxon>Gunneridae</taxon>
        <taxon>Pentapetalae</taxon>
        <taxon>asterids</taxon>
        <taxon>lamiids</taxon>
        <taxon>Lamiales</taxon>
        <taxon>Lamiaceae</taxon>
        <taxon>Nepetoideae</taxon>
        <taxon>Mentheae</taxon>
        <taxon>Salviinae</taxon>
        <taxon>Salvia</taxon>
        <taxon>Salvia subgen. Calosphace</taxon>
        <taxon>core Calosphace</taxon>
    </lineage>
</organism>
<keyword evidence="4" id="KW-0547">Nucleotide-binding</keyword>
<dbReference type="Pfam" id="PF00954">
    <property type="entry name" value="S_locus_glycop"/>
    <property type="match status" value="1"/>
</dbReference>
<dbReference type="InterPro" id="IPR001245">
    <property type="entry name" value="Ser-Thr/Tyr_kinase_cat_dom"/>
</dbReference>
<dbReference type="AlphaFoldDB" id="A0A8X8Z1E3"/>
<dbReference type="GO" id="GO:0005886">
    <property type="term" value="C:plasma membrane"/>
    <property type="evidence" value="ECO:0007669"/>
    <property type="project" value="TreeGrafter"/>
</dbReference>
<evidence type="ECO:0000256" key="3">
    <source>
        <dbReference type="ARBA" id="ARBA00022729"/>
    </source>
</evidence>
<dbReference type="InterPro" id="IPR020635">
    <property type="entry name" value="Tyr_kinase_cat_dom"/>
</dbReference>